<dbReference type="AlphaFoldDB" id="A0A553N5P2"/>
<dbReference type="OrthoDB" id="9941983at2759"/>
<evidence type="ECO:0000313" key="2">
    <source>
        <dbReference type="Proteomes" id="UP000316079"/>
    </source>
</evidence>
<reference evidence="1 2" key="1">
    <citation type="journal article" date="2019" name="Sci. Data">
        <title>Hybrid genome assembly and annotation of Danionella translucida.</title>
        <authorList>
            <person name="Kadobianskyi M."/>
            <person name="Schulze L."/>
            <person name="Schuelke M."/>
            <person name="Judkewitz B."/>
        </authorList>
    </citation>
    <scope>NUCLEOTIDE SEQUENCE [LARGE SCALE GENOMIC DNA]</scope>
    <source>
        <strain evidence="1 2">Bolton</strain>
    </source>
</reference>
<dbReference type="EMBL" id="SRMA01027025">
    <property type="protein sequence ID" value="TRY60761.1"/>
    <property type="molecule type" value="Genomic_DNA"/>
</dbReference>
<proteinExistence type="predicted"/>
<keyword evidence="2" id="KW-1185">Reference proteome</keyword>
<accession>A0A553N5P2</accession>
<organism evidence="1 2">
    <name type="scientific">Danionella cerebrum</name>
    <dbReference type="NCBI Taxonomy" id="2873325"/>
    <lineage>
        <taxon>Eukaryota</taxon>
        <taxon>Metazoa</taxon>
        <taxon>Chordata</taxon>
        <taxon>Craniata</taxon>
        <taxon>Vertebrata</taxon>
        <taxon>Euteleostomi</taxon>
        <taxon>Actinopterygii</taxon>
        <taxon>Neopterygii</taxon>
        <taxon>Teleostei</taxon>
        <taxon>Ostariophysi</taxon>
        <taxon>Cypriniformes</taxon>
        <taxon>Danionidae</taxon>
        <taxon>Danioninae</taxon>
        <taxon>Danionella</taxon>
    </lineage>
</organism>
<sequence length="187" mass="21091">MQTMFPDSDITKSFRCGKDKTSYIASFGVVDFIKRDFISKVTGRFVLMFDESLNRTSKMKQLDLHECVDPLDLRNLVSISIDGPNWLENQPVIERALEVWPSLTKLVKCLGAGFVEALALITTECLSSGAWLSIGSIKCHVAKLFYFNVLEKRSTSLLEWKMFSLFMLANTKPHCHDEDEGKILSGG</sequence>
<name>A0A553N5P2_9TELE</name>
<evidence type="ECO:0000313" key="1">
    <source>
        <dbReference type="EMBL" id="TRY60761.1"/>
    </source>
</evidence>
<gene>
    <name evidence="1" type="ORF">DNTS_029616</name>
</gene>
<dbReference type="Proteomes" id="UP000316079">
    <property type="component" value="Unassembled WGS sequence"/>
</dbReference>
<protein>
    <submittedName>
        <fullName evidence="1">Uncharacterized protein</fullName>
    </submittedName>
</protein>
<comment type="caution">
    <text evidence="1">The sequence shown here is derived from an EMBL/GenBank/DDBJ whole genome shotgun (WGS) entry which is preliminary data.</text>
</comment>